<comment type="caution">
    <text evidence="2">The sequence shown here is derived from an EMBL/GenBank/DDBJ whole genome shotgun (WGS) entry which is preliminary data.</text>
</comment>
<accession>A0A098LKJ6</accession>
<evidence type="ECO:0000259" key="1">
    <source>
        <dbReference type="Pfam" id="PF24745"/>
    </source>
</evidence>
<organism evidence="2 3">
    <name type="scientific">Sporocytophaga myxococcoides</name>
    <dbReference type="NCBI Taxonomy" id="153721"/>
    <lineage>
        <taxon>Bacteria</taxon>
        <taxon>Pseudomonadati</taxon>
        <taxon>Bacteroidota</taxon>
        <taxon>Cytophagia</taxon>
        <taxon>Cytophagales</taxon>
        <taxon>Cytophagaceae</taxon>
        <taxon>Sporocytophaga</taxon>
    </lineage>
</organism>
<feature type="domain" description="DUF7693" evidence="1">
    <location>
        <begin position="4"/>
        <end position="76"/>
    </location>
</feature>
<sequence length="102" mass="11728">MIEEIEIIDLLRKIETGELQVYPTEDPDEIYAGNVTYKVSNGWEIVVFNDANTWDYLDNVKTSDGRSINVDELDNYITIRNYVPPDEVAKNIYKIPGGIDKE</sequence>
<name>A0A098LKJ6_9BACT</name>
<dbReference type="OrthoDB" id="7000909at2"/>
<gene>
    <name evidence="2" type="ORF">MYP_4077</name>
</gene>
<keyword evidence="3" id="KW-1185">Reference proteome</keyword>
<dbReference type="Pfam" id="PF24745">
    <property type="entry name" value="DUF7693"/>
    <property type="match status" value="1"/>
</dbReference>
<reference evidence="2 3" key="1">
    <citation type="submission" date="2014-09" db="EMBL/GenBank/DDBJ databases">
        <title>Sporocytophaga myxococcoides PG-01 genome sequencing.</title>
        <authorList>
            <person name="Liu L."/>
            <person name="Gao P.J."/>
            <person name="Chen G.J."/>
            <person name="Wang L.S."/>
        </authorList>
    </citation>
    <scope>NUCLEOTIDE SEQUENCE [LARGE SCALE GENOMIC DNA]</scope>
    <source>
        <strain evidence="2 3">PG-01</strain>
    </source>
</reference>
<dbReference type="RefSeq" id="WP_045467329.1">
    <property type="nucleotide sequence ID" value="NZ_BBLT01000009.1"/>
</dbReference>
<dbReference type="AlphaFoldDB" id="A0A098LKJ6"/>
<proteinExistence type="predicted"/>
<evidence type="ECO:0000313" key="2">
    <source>
        <dbReference type="EMBL" id="GAL86847.1"/>
    </source>
</evidence>
<dbReference type="STRING" id="153721.MYP_4077"/>
<evidence type="ECO:0000313" key="3">
    <source>
        <dbReference type="Proteomes" id="UP000030185"/>
    </source>
</evidence>
<protein>
    <recommendedName>
        <fullName evidence="1">DUF7693 domain-containing protein</fullName>
    </recommendedName>
</protein>
<dbReference type="Proteomes" id="UP000030185">
    <property type="component" value="Unassembled WGS sequence"/>
</dbReference>
<dbReference type="InterPro" id="IPR056110">
    <property type="entry name" value="DUF7693"/>
</dbReference>
<dbReference type="EMBL" id="BBLT01000009">
    <property type="protein sequence ID" value="GAL86847.1"/>
    <property type="molecule type" value="Genomic_DNA"/>
</dbReference>